<dbReference type="InterPro" id="IPR006062">
    <property type="entry name" value="His_biosynth"/>
</dbReference>
<evidence type="ECO:0000313" key="12">
    <source>
        <dbReference type="EMBL" id="VVM07777.1"/>
    </source>
</evidence>
<comment type="pathway">
    <text evidence="3 9 11">Amino-acid biosynthesis; L-histidine biosynthesis; L-histidine from 5-phospho-alpha-D-ribose 1-diphosphate: step 4/9.</text>
</comment>
<dbReference type="InterPro" id="IPR013785">
    <property type="entry name" value="Aldolase_TIM"/>
</dbReference>
<dbReference type="GO" id="GO:0000105">
    <property type="term" value="P:L-histidine biosynthetic process"/>
    <property type="evidence" value="ECO:0007669"/>
    <property type="project" value="UniProtKB-UniRule"/>
</dbReference>
<dbReference type="InterPro" id="IPR011060">
    <property type="entry name" value="RibuloseP-bd_barrel"/>
</dbReference>
<evidence type="ECO:0000256" key="2">
    <source>
        <dbReference type="ARBA" id="ARBA00004496"/>
    </source>
</evidence>
<dbReference type="SUPFAM" id="SSF51366">
    <property type="entry name" value="Ribulose-phoshate binding barrel"/>
    <property type="match status" value="1"/>
</dbReference>
<feature type="active site" description="Proton donor" evidence="9">
    <location>
        <position position="130"/>
    </location>
</feature>
<dbReference type="HAMAP" id="MF_01014">
    <property type="entry name" value="HisA"/>
    <property type="match status" value="1"/>
</dbReference>
<keyword evidence="6 9" id="KW-0028">Amino-acid biosynthesis</keyword>
<dbReference type="GO" id="GO:0003949">
    <property type="term" value="F:1-(5-phosphoribosyl)-5-[(5-phosphoribosylamino)methylideneamino]imidazole-4-carboxamide isomerase activity"/>
    <property type="evidence" value="ECO:0007669"/>
    <property type="project" value="UniProtKB-UniRule"/>
</dbReference>
<evidence type="ECO:0000256" key="4">
    <source>
        <dbReference type="ARBA" id="ARBA00009667"/>
    </source>
</evidence>
<comment type="caution">
    <text evidence="12">The sequence shown here is derived from an EMBL/GenBank/DDBJ whole genome shotgun (WGS) entry which is preliminary data.</text>
</comment>
<evidence type="ECO:0000256" key="5">
    <source>
        <dbReference type="ARBA" id="ARBA00022490"/>
    </source>
</evidence>
<dbReference type="EMBL" id="CABFUZ020000195">
    <property type="protein sequence ID" value="VVM07777.1"/>
    <property type="molecule type" value="Genomic_DNA"/>
</dbReference>
<dbReference type="RefSeq" id="WP_142525754.1">
    <property type="nucleotide sequence ID" value="NZ_CABFUZ020000195.1"/>
</dbReference>
<dbReference type="Pfam" id="PF00977">
    <property type="entry name" value="His_biosynth"/>
    <property type="match status" value="1"/>
</dbReference>
<sequence length="243" mass="26550">MKIYAAIDLLDGKVVRLRQGKRDSATIYSDDPLATALRWEAEGADGLHIVDLEGAFSGSSSSLPWLEAIAKRVRIPIQLGGGLRTEGVVEEALRRGASRVVIGTRAWEREDFLPSLAARFGSDRLVVALDARHGEVRVAGWERGTGRKVIDAARFAQERGAGFLLYTDVSVDGMLSGPDLERTRELVEAVALPVFASGGIGKAEDLRALQRIPRLYGVVLGRALYENRLSLQEWQKEAGEVRS</sequence>
<keyword evidence="5 9" id="KW-0963">Cytoplasm</keyword>
<dbReference type="AlphaFoldDB" id="A0A5E6MFK1"/>
<dbReference type="FunFam" id="3.20.20.70:FF:000009">
    <property type="entry name" value="1-(5-phosphoribosyl)-5-[(5-phosphoribosylamino)methylideneamino] imidazole-4-carboxamide isomerase"/>
    <property type="match status" value="1"/>
</dbReference>
<dbReference type="OrthoDB" id="9781704at2"/>
<name>A0A5E6MFK1_9BACT</name>
<reference evidence="12" key="1">
    <citation type="submission" date="2019-09" db="EMBL/GenBank/DDBJ databases">
        <authorList>
            <person name="Cremers G."/>
        </authorList>
    </citation>
    <scope>NUCLEOTIDE SEQUENCE [LARGE SCALE GENOMIC DNA]</scope>
    <source>
        <strain evidence="12">3B</strain>
    </source>
</reference>
<evidence type="ECO:0000256" key="10">
    <source>
        <dbReference type="RuleBase" id="RU003657"/>
    </source>
</evidence>
<organism evidence="12 13">
    <name type="scientific">Methylacidimicrobium cyclopophantes</name>
    <dbReference type="NCBI Taxonomy" id="1041766"/>
    <lineage>
        <taxon>Bacteria</taxon>
        <taxon>Pseudomonadati</taxon>
        <taxon>Verrucomicrobiota</taxon>
        <taxon>Methylacidimicrobium</taxon>
    </lineage>
</organism>
<protein>
    <recommendedName>
        <fullName evidence="9 11">1-(5-phosphoribosyl)-5-[(5-phosphoribosylamino)methylideneamino] imidazole-4-carboxamide isomerase</fullName>
        <ecNumber evidence="9 11">5.3.1.16</ecNumber>
    </recommendedName>
    <alternativeName>
        <fullName evidence="9">Phosphoribosylformimino-5-aminoimidazole carboxamide ribotide isomerase</fullName>
    </alternativeName>
</protein>
<evidence type="ECO:0000256" key="3">
    <source>
        <dbReference type="ARBA" id="ARBA00005133"/>
    </source>
</evidence>
<dbReference type="PANTHER" id="PTHR43090">
    <property type="entry name" value="1-(5-PHOSPHORIBOSYL)-5-[(5-PHOSPHORIBOSYLAMINO)METHYLIDENEAMINO] IMIDAZOLE-4-CARBOXAMIDE ISOMERASE"/>
    <property type="match status" value="1"/>
</dbReference>
<comment type="similarity">
    <text evidence="4 9 10">Belongs to the HisA/HisF family.</text>
</comment>
<dbReference type="NCBIfam" id="TIGR00007">
    <property type="entry name" value="1-(5-phosphoribosyl)-5-[(5-phosphoribosylamino)methylideneamino]imidazole-4-carboxamide isomerase"/>
    <property type="match status" value="1"/>
</dbReference>
<dbReference type="CDD" id="cd04732">
    <property type="entry name" value="HisA"/>
    <property type="match status" value="1"/>
</dbReference>
<keyword evidence="8 9" id="KW-0413">Isomerase</keyword>
<evidence type="ECO:0000256" key="1">
    <source>
        <dbReference type="ARBA" id="ARBA00000901"/>
    </source>
</evidence>
<accession>A0A5E6MFK1</accession>
<evidence type="ECO:0000256" key="7">
    <source>
        <dbReference type="ARBA" id="ARBA00023102"/>
    </source>
</evidence>
<dbReference type="InterPro" id="IPR006063">
    <property type="entry name" value="HisA_bact_arch"/>
</dbReference>
<dbReference type="PANTHER" id="PTHR43090:SF2">
    <property type="entry name" value="1-(5-PHOSPHORIBOSYL)-5-[(5-PHOSPHORIBOSYLAMINO)METHYLIDENEAMINO] IMIDAZOLE-4-CARBOXAMIDE ISOMERASE"/>
    <property type="match status" value="1"/>
</dbReference>
<evidence type="ECO:0000256" key="11">
    <source>
        <dbReference type="RuleBase" id="RU003658"/>
    </source>
</evidence>
<dbReference type="UniPathway" id="UPA00031">
    <property type="reaction ID" value="UER00009"/>
</dbReference>
<evidence type="ECO:0000313" key="13">
    <source>
        <dbReference type="Proteomes" id="UP000381693"/>
    </source>
</evidence>
<comment type="catalytic activity">
    <reaction evidence="1 9 11">
        <text>1-(5-phospho-beta-D-ribosyl)-5-[(5-phospho-beta-D-ribosylamino)methylideneamino]imidazole-4-carboxamide = 5-[(5-phospho-1-deoxy-D-ribulos-1-ylimino)methylamino]-1-(5-phospho-beta-D-ribosyl)imidazole-4-carboxamide</text>
        <dbReference type="Rhea" id="RHEA:15469"/>
        <dbReference type="ChEBI" id="CHEBI:58435"/>
        <dbReference type="ChEBI" id="CHEBI:58525"/>
        <dbReference type="EC" id="5.3.1.16"/>
    </reaction>
</comment>
<gene>
    <name evidence="9 12" type="primary">hisA</name>
    <name evidence="12" type="ORF">MAMC_01819</name>
</gene>
<dbReference type="Gene3D" id="3.20.20.70">
    <property type="entry name" value="Aldolase class I"/>
    <property type="match status" value="1"/>
</dbReference>
<dbReference type="EC" id="5.3.1.16" evidence="9 11"/>
<evidence type="ECO:0000256" key="6">
    <source>
        <dbReference type="ARBA" id="ARBA00022605"/>
    </source>
</evidence>
<evidence type="ECO:0000256" key="8">
    <source>
        <dbReference type="ARBA" id="ARBA00023235"/>
    </source>
</evidence>
<feature type="active site" description="Proton acceptor" evidence="9">
    <location>
        <position position="8"/>
    </location>
</feature>
<dbReference type="Proteomes" id="UP000381693">
    <property type="component" value="Unassembled WGS sequence"/>
</dbReference>
<dbReference type="GO" id="GO:0000162">
    <property type="term" value="P:L-tryptophan biosynthetic process"/>
    <property type="evidence" value="ECO:0007669"/>
    <property type="project" value="TreeGrafter"/>
</dbReference>
<keyword evidence="13" id="KW-1185">Reference proteome</keyword>
<proteinExistence type="inferred from homology"/>
<comment type="subcellular location">
    <subcellularLocation>
        <location evidence="2 9 11">Cytoplasm</location>
    </subcellularLocation>
</comment>
<keyword evidence="7 9" id="KW-0368">Histidine biosynthesis</keyword>
<dbReference type="InterPro" id="IPR044524">
    <property type="entry name" value="Isoase_HisA-like"/>
</dbReference>
<evidence type="ECO:0000256" key="9">
    <source>
        <dbReference type="HAMAP-Rule" id="MF_01014"/>
    </source>
</evidence>
<dbReference type="InterPro" id="IPR023016">
    <property type="entry name" value="HisA/PriA"/>
</dbReference>
<dbReference type="GO" id="GO:0005737">
    <property type="term" value="C:cytoplasm"/>
    <property type="evidence" value="ECO:0007669"/>
    <property type="project" value="UniProtKB-SubCell"/>
</dbReference>